<dbReference type="GO" id="GO:0003743">
    <property type="term" value="F:translation initiation factor activity"/>
    <property type="evidence" value="ECO:0007669"/>
    <property type="project" value="UniProtKB-KW"/>
</dbReference>
<evidence type="ECO:0000256" key="7">
    <source>
        <dbReference type="ARBA" id="ARBA00044228"/>
    </source>
</evidence>
<protein>
    <recommendedName>
        <fullName evidence="6">Translation initiation factor eIF2B subunit beta</fullName>
    </recommendedName>
    <alternativeName>
        <fullName evidence="7">eIF2B GDP-GTP exchange factor subunit beta</fullName>
    </alternativeName>
</protein>
<accession>A0AAW1SGG3</accession>
<evidence type="ECO:0000256" key="6">
    <source>
        <dbReference type="ARBA" id="ARBA00044122"/>
    </source>
</evidence>
<keyword evidence="3" id="KW-0963">Cytoplasm</keyword>
<dbReference type="Proteomes" id="UP001445335">
    <property type="component" value="Unassembled WGS sequence"/>
</dbReference>
<dbReference type="Pfam" id="PF01008">
    <property type="entry name" value="IF-2B"/>
    <property type="match status" value="1"/>
</dbReference>
<evidence type="ECO:0000256" key="10">
    <source>
        <dbReference type="SAM" id="MobiDB-lite"/>
    </source>
</evidence>
<feature type="compositionally biased region" description="Basic and acidic residues" evidence="10">
    <location>
        <begin position="156"/>
        <end position="167"/>
    </location>
</feature>
<name>A0AAW1SGG3_9CHLO</name>
<evidence type="ECO:0000256" key="9">
    <source>
        <dbReference type="RuleBase" id="RU003814"/>
    </source>
</evidence>
<keyword evidence="12" id="KW-1185">Reference proteome</keyword>
<dbReference type="SUPFAM" id="SSF100950">
    <property type="entry name" value="NagB/RpiA/CoA transferase-like"/>
    <property type="match status" value="1"/>
</dbReference>
<dbReference type="GO" id="GO:0005851">
    <property type="term" value="C:eukaryotic translation initiation factor 2B complex"/>
    <property type="evidence" value="ECO:0007669"/>
    <property type="project" value="TreeGrafter"/>
</dbReference>
<feature type="compositionally biased region" description="Low complexity" evidence="10">
    <location>
        <begin position="170"/>
        <end position="184"/>
    </location>
</feature>
<comment type="subcellular location">
    <subcellularLocation>
        <location evidence="1">Cytoplasm</location>
        <location evidence="1">Cytosol</location>
    </subcellularLocation>
</comment>
<evidence type="ECO:0000256" key="1">
    <source>
        <dbReference type="ARBA" id="ARBA00004514"/>
    </source>
</evidence>
<organism evidence="11 12">
    <name type="scientific">Elliptochloris bilobata</name>
    <dbReference type="NCBI Taxonomy" id="381761"/>
    <lineage>
        <taxon>Eukaryota</taxon>
        <taxon>Viridiplantae</taxon>
        <taxon>Chlorophyta</taxon>
        <taxon>core chlorophytes</taxon>
        <taxon>Trebouxiophyceae</taxon>
        <taxon>Trebouxiophyceae incertae sedis</taxon>
        <taxon>Elliptochloris clade</taxon>
        <taxon>Elliptochloris</taxon>
    </lineage>
</organism>
<dbReference type="GO" id="GO:0005085">
    <property type="term" value="F:guanyl-nucleotide exchange factor activity"/>
    <property type="evidence" value="ECO:0007669"/>
    <property type="project" value="TreeGrafter"/>
</dbReference>
<proteinExistence type="inferred from homology"/>
<dbReference type="EMBL" id="JALJOU010000003">
    <property type="protein sequence ID" value="KAK9845311.1"/>
    <property type="molecule type" value="Genomic_DNA"/>
</dbReference>
<dbReference type="InterPro" id="IPR000649">
    <property type="entry name" value="IF-2B-related"/>
</dbReference>
<dbReference type="InterPro" id="IPR037171">
    <property type="entry name" value="NagB/RpiA_transferase-like"/>
</dbReference>
<evidence type="ECO:0000256" key="5">
    <source>
        <dbReference type="ARBA" id="ARBA00022917"/>
    </source>
</evidence>
<keyword evidence="5" id="KW-0648">Protein biosynthesis</keyword>
<evidence type="ECO:0000256" key="4">
    <source>
        <dbReference type="ARBA" id="ARBA00022540"/>
    </source>
</evidence>
<evidence type="ECO:0000313" key="11">
    <source>
        <dbReference type="EMBL" id="KAK9845311.1"/>
    </source>
</evidence>
<dbReference type="Gene3D" id="3.40.50.10470">
    <property type="entry name" value="Translation initiation factor eif-2b, domain 2"/>
    <property type="match status" value="1"/>
</dbReference>
<dbReference type="AlphaFoldDB" id="A0AAW1SGG3"/>
<comment type="caution">
    <text evidence="11">The sequence shown here is derived from an EMBL/GenBank/DDBJ whole genome shotgun (WGS) entry which is preliminary data.</text>
</comment>
<dbReference type="PANTHER" id="PTHR45859:SF1">
    <property type="entry name" value="TRANSLATION INITIATION FACTOR EIF-2B SUBUNIT BETA"/>
    <property type="match status" value="1"/>
</dbReference>
<evidence type="ECO:0000256" key="3">
    <source>
        <dbReference type="ARBA" id="ARBA00022490"/>
    </source>
</evidence>
<feature type="region of interest" description="Disordered" evidence="10">
    <location>
        <begin position="136"/>
        <end position="193"/>
    </location>
</feature>
<dbReference type="GO" id="GO:0005829">
    <property type="term" value="C:cytosol"/>
    <property type="evidence" value="ECO:0007669"/>
    <property type="project" value="UniProtKB-SubCell"/>
</dbReference>
<evidence type="ECO:0000256" key="2">
    <source>
        <dbReference type="ARBA" id="ARBA00007251"/>
    </source>
</evidence>
<dbReference type="InterPro" id="IPR042529">
    <property type="entry name" value="IF_2B-like_C"/>
</dbReference>
<evidence type="ECO:0000256" key="8">
    <source>
        <dbReference type="ARBA" id="ARBA00046432"/>
    </source>
</evidence>
<gene>
    <name evidence="11" type="ORF">WJX81_003121</name>
</gene>
<dbReference type="InterPro" id="IPR051855">
    <property type="entry name" value="eIF2B_beta_subunit"/>
</dbReference>
<comment type="similarity">
    <text evidence="2 9">Belongs to the eIF-2B alpha/beta/delta subunits family.</text>
</comment>
<sequence>MPAQAQHDLEDMCRRLRLRRVEGASDCARATAELMRTVVTRRGHATPQALIDELTAYGAQLQAAKPHELSIGNVVRRVLRFVRDESQQESQEELAVEAPAAVAEARETSPGLISRAFRQVAPRAVSLHNLLDMQPIAEDDEDGSGGGGVGDGGNGHSREGGGGESKRSHASAGGAAGAGASESAARGRRERQGGWAGKANVIENLNEFIVELKDIESTVALHAVGEMSANEVILTFGWSATVFMFLREAAKKLDFEVVVAEAAPEYGGHRMARDLARAGIQTTLIPDSNVFAMMSRMSKVFVDAHALLANGGVMAAVGTHLVALAAKRYTVPFVVLAGLHKLSPLFPHDPAISFNEFKSPADIIDFDVLAETIDAAPPADDEHETARRTMAALAAGGHAQVLNPALDYVPPALIELLVTDTMNFKPSYVYHQLTEYYSREDFALEPARG</sequence>
<keyword evidence="4" id="KW-0396">Initiation factor</keyword>
<reference evidence="11 12" key="1">
    <citation type="journal article" date="2024" name="Nat. Commun.">
        <title>Phylogenomics reveals the evolutionary origins of lichenization in chlorophyte algae.</title>
        <authorList>
            <person name="Puginier C."/>
            <person name="Libourel C."/>
            <person name="Otte J."/>
            <person name="Skaloud P."/>
            <person name="Haon M."/>
            <person name="Grisel S."/>
            <person name="Petersen M."/>
            <person name="Berrin J.G."/>
            <person name="Delaux P.M."/>
            <person name="Dal Grande F."/>
            <person name="Keller J."/>
        </authorList>
    </citation>
    <scope>NUCLEOTIDE SEQUENCE [LARGE SCALE GENOMIC DNA]</scope>
    <source>
        <strain evidence="11 12">SAG 245.80</strain>
    </source>
</reference>
<comment type="subunit">
    <text evidence="8">Component of the translation initiation factor 2B (eIF2B) complex which is a heterodecamer of two sets of five different subunits: alpha, beta, gamma, delta and epsilon. Subunits alpha, beta and delta comprise a regulatory subcomplex and subunits epsilon and gamma comprise a catalytic subcomplex. Within the complex, the hexameric regulatory complex resides at the center, with the two heterodimeric catalytic subcomplexes bound on opposite sides.</text>
</comment>
<evidence type="ECO:0000313" key="12">
    <source>
        <dbReference type="Proteomes" id="UP001445335"/>
    </source>
</evidence>
<feature type="compositionally biased region" description="Gly residues" evidence="10">
    <location>
        <begin position="144"/>
        <end position="155"/>
    </location>
</feature>
<dbReference type="PANTHER" id="PTHR45859">
    <property type="entry name" value="TRANSLATION INITIATION FACTOR EIF-2B SUBUNIT BETA"/>
    <property type="match status" value="1"/>
</dbReference>